<protein>
    <submittedName>
        <fullName evidence="1">Uncharacterized protein</fullName>
    </submittedName>
</protein>
<dbReference type="Proteomes" id="UP000887013">
    <property type="component" value="Unassembled WGS sequence"/>
</dbReference>
<evidence type="ECO:0000313" key="1">
    <source>
        <dbReference type="EMBL" id="GFU37979.1"/>
    </source>
</evidence>
<accession>A0A8X6UQL5</accession>
<dbReference type="AlphaFoldDB" id="A0A8X6UQL5"/>
<dbReference type="EMBL" id="BMAW01035044">
    <property type="protein sequence ID" value="GFU37979.1"/>
    <property type="molecule type" value="Genomic_DNA"/>
</dbReference>
<evidence type="ECO:0000313" key="2">
    <source>
        <dbReference type="Proteomes" id="UP000887013"/>
    </source>
</evidence>
<name>A0A8X6UQL5_NEPPI</name>
<reference evidence="1" key="1">
    <citation type="submission" date="2020-08" db="EMBL/GenBank/DDBJ databases">
        <title>Multicomponent nature underlies the extraordinary mechanical properties of spider dragline silk.</title>
        <authorList>
            <person name="Kono N."/>
            <person name="Nakamura H."/>
            <person name="Mori M."/>
            <person name="Yoshida Y."/>
            <person name="Ohtoshi R."/>
            <person name="Malay A.D."/>
            <person name="Moran D.A.P."/>
            <person name="Tomita M."/>
            <person name="Numata K."/>
            <person name="Arakawa K."/>
        </authorList>
    </citation>
    <scope>NUCLEOTIDE SEQUENCE</scope>
</reference>
<organism evidence="1 2">
    <name type="scientific">Nephila pilipes</name>
    <name type="common">Giant wood spider</name>
    <name type="synonym">Nephila maculata</name>
    <dbReference type="NCBI Taxonomy" id="299642"/>
    <lineage>
        <taxon>Eukaryota</taxon>
        <taxon>Metazoa</taxon>
        <taxon>Ecdysozoa</taxon>
        <taxon>Arthropoda</taxon>
        <taxon>Chelicerata</taxon>
        <taxon>Arachnida</taxon>
        <taxon>Araneae</taxon>
        <taxon>Araneomorphae</taxon>
        <taxon>Entelegynae</taxon>
        <taxon>Araneoidea</taxon>
        <taxon>Nephilidae</taxon>
        <taxon>Nephila</taxon>
    </lineage>
</organism>
<proteinExistence type="predicted"/>
<sequence length="103" mass="11093">MAKGCAAAAPRHATYAAPRRAAGTHAVTYHRSNAYFFCKSMATLPYHQRGKHFAIAVRRRSARIPPRSRPLAEHAAAAKQPAACMLPLPSVAVASWISCIIAL</sequence>
<gene>
    <name evidence="1" type="ORF">NPIL_364971</name>
</gene>
<comment type="caution">
    <text evidence="1">The sequence shown here is derived from an EMBL/GenBank/DDBJ whole genome shotgun (WGS) entry which is preliminary data.</text>
</comment>
<keyword evidence="2" id="KW-1185">Reference proteome</keyword>